<keyword evidence="1" id="KW-0812">Transmembrane</keyword>
<dbReference type="Proteomes" id="UP000287651">
    <property type="component" value="Unassembled WGS sequence"/>
</dbReference>
<dbReference type="EMBL" id="AMZH03003629">
    <property type="protein sequence ID" value="RRT71711.1"/>
    <property type="molecule type" value="Genomic_DNA"/>
</dbReference>
<keyword evidence="1" id="KW-0472">Membrane</keyword>
<name>A0A427A6B0_ENSVE</name>
<evidence type="ECO:0000313" key="3">
    <source>
        <dbReference type="Proteomes" id="UP000287651"/>
    </source>
</evidence>
<protein>
    <submittedName>
        <fullName evidence="2">Uncharacterized protein</fullName>
    </submittedName>
</protein>
<organism evidence="2 3">
    <name type="scientific">Ensete ventricosum</name>
    <name type="common">Abyssinian banana</name>
    <name type="synonym">Musa ensete</name>
    <dbReference type="NCBI Taxonomy" id="4639"/>
    <lineage>
        <taxon>Eukaryota</taxon>
        <taxon>Viridiplantae</taxon>
        <taxon>Streptophyta</taxon>
        <taxon>Embryophyta</taxon>
        <taxon>Tracheophyta</taxon>
        <taxon>Spermatophyta</taxon>
        <taxon>Magnoliopsida</taxon>
        <taxon>Liliopsida</taxon>
        <taxon>Zingiberales</taxon>
        <taxon>Musaceae</taxon>
        <taxon>Ensete</taxon>
    </lineage>
</organism>
<proteinExistence type="predicted"/>
<dbReference type="AlphaFoldDB" id="A0A427A6B0"/>
<evidence type="ECO:0000313" key="2">
    <source>
        <dbReference type="EMBL" id="RRT71711.1"/>
    </source>
</evidence>
<comment type="caution">
    <text evidence="2">The sequence shown here is derived from an EMBL/GenBank/DDBJ whole genome shotgun (WGS) entry which is preliminary data.</text>
</comment>
<reference evidence="2 3" key="1">
    <citation type="journal article" date="2014" name="Agronomy (Basel)">
        <title>A Draft Genome Sequence for Ensete ventricosum, the Drought-Tolerant Tree Against Hunger.</title>
        <authorList>
            <person name="Harrison J."/>
            <person name="Moore K.A."/>
            <person name="Paszkiewicz K."/>
            <person name="Jones T."/>
            <person name="Grant M."/>
            <person name="Ambacheew D."/>
            <person name="Muzemil S."/>
            <person name="Studholme D.J."/>
        </authorList>
    </citation>
    <scope>NUCLEOTIDE SEQUENCE [LARGE SCALE GENOMIC DNA]</scope>
</reference>
<accession>A0A427A6B0</accession>
<keyword evidence="1" id="KW-1133">Transmembrane helix</keyword>
<gene>
    <name evidence="2" type="ORF">B296_00011132</name>
</gene>
<feature type="transmembrane region" description="Helical" evidence="1">
    <location>
        <begin position="81"/>
        <end position="103"/>
    </location>
</feature>
<evidence type="ECO:0000256" key="1">
    <source>
        <dbReference type="SAM" id="Phobius"/>
    </source>
</evidence>
<sequence>MPNLSCCGLKRRRGFVDPIPSSFPSTNQTKPRLSWRLVMPRCEDDGDSYRLPTWLADDMSSQFWEDLEVDDWFRRAGIAEFVATFFFLYITILTVIGVVSPAASEPPWASRASLGLSAA</sequence>